<protein>
    <submittedName>
        <fullName evidence="2">Cell division protein ZapA</fullName>
    </submittedName>
</protein>
<dbReference type="RefSeq" id="WP_386805334.1">
    <property type="nucleotide sequence ID" value="NZ_JBHTMU010000034.1"/>
</dbReference>
<comment type="caution">
    <text evidence="2">The sequence shown here is derived from an EMBL/GenBank/DDBJ whole genome shotgun (WGS) entry which is preliminary data.</text>
</comment>
<keyword evidence="3" id="KW-1185">Reference proteome</keyword>
<evidence type="ECO:0000256" key="1">
    <source>
        <dbReference type="SAM" id="Coils"/>
    </source>
</evidence>
<accession>A0ABW3ZLJ8</accession>
<dbReference type="InterPro" id="IPR007838">
    <property type="entry name" value="Cell_div_ZapA-like"/>
</dbReference>
<name>A0ABW3ZLJ8_9RHOB</name>
<dbReference type="EMBL" id="JBHTMU010000034">
    <property type="protein sequence ID" value="MFD1343950.1"/>
    <property type="molecule type" value="Genomic_DNA"/>
</dbReference>
<dbReference type="SUPFAM" id="SSF102829">
    <property type="entry name" value="Cell division protein ZapA-like"/>
    <property type="match status" value="1"/>
</dbReference>
<dbReference type="InterPro" id="IPR036192">
    <property type="entry name" value="Cell_div_ZapA-like_sf"/>
</dbReference>
<keyword evidence="2" id="KW-0132">Cell division</keyword>
<keyword evidence="2" id="KW-0131">Cell cycle</keyword>
<reference evidence="3" key="1">
    <citation type="journal article" date="2019" name="Int. J. Syst. Evol. Microbiol.">
        <title>The Global Catalogue of Microorganisms (GCM) 10K type strain sequencing project: providing services to taxonomists for standard genome sequencing and annotation.</title>
        <authorList>
            <consortium name="The Broad Institute Genomics Platform"/>
            <consortium name="The Broad Institute Genome Sequencing Center for Infectious Disease"/>
            <person name="Wu L."/>
            <person name="Ma J."/>
        </authorList>
    </citation>
    <scope>NUCLEOTIDE SEQUENCE [LARGE SCALE GENOMIC DNA]</scope>
    <source>
        <strain evidence="3">CCUG 62953</strain>
    </source>
</reference>
<dbReference type="Gene3D" id="3.30.160.880">
    <property type="entry name" value="Cell division protein ZapA protomer, N-terminal domain"/>
    <property type="match status" value="1"/>
</dbReference>
<evidence type="ECO:0000313" key="3">
    <source>
        <dbReference type="Proteomes" id="UP001597135"/>
    </source>
</evidence>
<dbReference type="InterPro" id="IPR042233">
    <property type="entry name" value="Cell_div_ZapA_N"/>
</dbReference>
<dbReference type="GO" id="GO:0051301">
    <property type="term" value="P:cell division"/>
    <property type="evidence" value="ECO:0007669"/>
    <property type="project" value="UniProtKB-KW"/>
</dbReference>
<keyword evidence="1" id="KW-0175">Coiled coil</keyword>
<dbReference type="Proteomes" id="UP001597135">
    <property type="component" value="Unassembled WGS sequence"/>
</dbReference>
<sequence>MPEVTVQIGGRSFTVACQAGEEEYLESAAAMLDQEASALVDQIGRIPENRMLLMAGLMLADRTAGLEDKLKIAEDQIEQARDTVEKLEARPAPPPETVEVAVLPPGLVDSLAELAARAESVADSVEEKSAG</sequence>
<gene>
    <name evidence="2" type="ORF">ACFQ4E_16090</name>
</gene>
<proteinExistence type="predicted"/>
<organism evidence="2 3">
    <name type="scientific">Litorisediminicola beolgyonensis</name>
    <dbReference type="NCBI Taxonomy" id="1173614"/>
    <lineage>
        <taxon>Bacteria</taxon>
        <taxon>Pseudomonadati</taxon>
        <taxon>Pseudomonadota</taxon>
        <taxon>Alphaproteobacteria</taxon>
        <taxon>Rhodobacterales</taxon>
        <taxon>Paracoccaceae</taxon>
        <taxon>Litorisediminicola</taxon>
    </lineage>
</organism>
<dbReference type="Pfam" id="PF05164">
    <property type="entry name" value="ZapA"/>
    <property type="match status" value="1"/>
</dbReference>
<feature type="coiled-coil region" evidence="1">
    <location>
        <begin position="63"/>
        <end position="128"/>
    </location>
</feature>
<evidence type="ECO:0000313" key="2">
    <source>
        <dbReference type="EMBL" id="MFD1343950.1"/>
    </source>
</evidence>